<dbReference type="Pfam" id="PF09991">
    <property type="entry name" value="DUF2232"/>
    <property type="match status" value="1"/>
</dbReference>
<dbReference type="Proteomes" id="UP000094501">
    <property type="component" value="Unassembled WGS sequence"/>
</dbReference>
<keyword evidence="3" id="KW-1185">Reference proteome</keyword>
<proteinExistence type="predicted"/>
<dbReference type="EMBL" id="LPWG01000003">
    <property type="protein sequence ID" value="ODS00956.1"/>
    <property type="molecule type" value="Genomic_DNA"/>
</dbReference>
<feature type="transmembrane region" description="Helical" evidence="1">
    <location>
        <begin position="73"/>
        <end position="94"/>
    </location>
</feature>
<evidence type="ECO:0000313" key="3">
    <source>
        <dbReference type="Proteomes" id="UP000094501"/>
    </source>
</evidence>
<evidence type="ECO:0000256" key="1">
    <source>
        <dbReference type="SAM" id="Phobius"/>
    </source>
</evidence>
<organism evidence="2 3">
    <name type="scientific">Methyloceanibacter methanicus</name>
    <dbReference type="NCBI Taxonomy" id="1774968"/>
    <lineage>
        <taxon>Bacteria</taxon>
        <taxon>Pseudomonadati</taxon>
        <taxon>Pseudomonadota</taxon>
        <taxon>Alphaproteobacteria</taxon>
        <taxon>Hyphomicrobiales</taxon>
        <taxon>Hyphomicrobiaceae</taxon>
        <taxon>Methyloceanibacter</taxon>
    </lineage>
</organism>
<comment type="caution">
    <text evidence="2">The sequence shown here is derived from an EMBL/GenBank/DDBJ whole genome shotgun (WGS) entry which is preliminary data.</text>
</comment>
<dbReference type="RefSeq" id="WP_069436221.1">
    <property type="nucleotide sequence ID" value="NZ_LPWG01000003.1"/>
</dbReference>
<reference evidence="2 3" key="1">
    <citation type="journal article" date="2016" name="Environ. Microbiol.">
        <title>New Methyloceanibacter diversity from North Sea sediments includes methanotroph containing solely the soluble methane monooxygenase.</title>
        <authorList>
            <person name="Vekeman B."/>
            <person name="Kerckhof F.M."/>
            <person name="Cremers G."/>
            <person name="de Vos P."/>
            <person name="Vandamme P."/>
            <person name="Boon N."/>
            <person name="Op den Camp H.J."/>
            <person name="Heylen K."/>
        </authorList>
    </citation>
    <scope>NUCLEOTIDE SEQUENCE [LARGE SCALE GENOMIC DNA]</scope>
    <source>
        <strain evidence="2 3">R-67174</strain>
    </source>
</reference>
<sequence length="179" mass="19331">MLPLIHDTLGANEGVWTEEATENLRMLLTRALPAVIAIVWITIALFNMWLAGTIAKGSGHALRPWPDFHTLEIPNVMVIAFALSLALSFLPGIVGLVATGFAGAFLIAYLLQGLAVIHFYTLGMPFRTAMLAVLYFAVLFLGWVAIIVAILGLGEPVFGLRARGNAPPSQDIPDNDKHD</sequence>
<dbReference type="InterPro" id="IPR018710">
    <property type="entry name" value="DUF2232"/>
</dbReference>
<keyword evidence="1" id="KW-0812">Transmembrane</keyword>
<name>A0A1E3W5B1_9HYPH</name>
<feature type="transmembrane region" description="Helical" evidence="1">
    <location>
        <begin position="31"/>
        <end position="52"/>
    </location>
</feature>
<accession>A0A1E3W5B1</accession>
<feature type="transmembrane region" description="Helical" evidence="1">
    <location>
        <begin position="132"/>
        <end position="153"/>
    </location>
</feature>
<keyword evidence="1" id="KW-1133">Transmembrane helix</keyword>
<keyword evidence="1" id="KW-0472">Membrane</keyword>
<evidence type="ECO:0000313" key="2">
    <source>
        <dbReference type="EMBL" id="ODS00956.1"/>
    </source>
</evidence>
<feature type="transmembrane region" description="Helical" evidence="1">
    <location>
        <begin position="100"/>
        <end position="120"/>
    </location>
</feature>
<dbReference type="AlphaFoldDB" id="A0A1E3W5B1"/>
<protein>
    <submittedName>
        <fullName evidence="2">Uncharacterized protein</fullName>
    </submittedName>
</protein>
<gene>
    <name evidence="2" type="ORF">AUC68_13630</name>
</gene>
<dbReference type="OrthoDB" id="7335270at2"/>
<dbReference type="STRING" id="1774968.AUC68_13630"/>